<feature type="compositionally biased region" description="Polar residues" evidence="7">
    <location>
        <begin position="319"/>
        <end position="338"/>
    </location>
</feature>
<name>A0A7S9PST2_EPIFF</name>
<keyword evidence="5" id="KW-0804">Transcription</keyword>
<keyword evidence="6" id="KW-0539">Nucleus</keyword>
<evidence type="ECO:0000313" key="9">
    <source>
        <dbReference type="EMBL" id="QPG94893.1"/>
    </source>
</evidence>
<keyword evidence="1" id="KW-0479">Metal-binding</keyword>
<dbReference type="SMART" id="SM00066">
    <property type="entry name" value="GAL4"/>
    <property type="match status" value="1"/>
</dbReference>
<dbReference type="EMBL" id="CP031385">
    <property type="protein sequence ID" value="QPG94893.1"/>
    <property type="molecule type" value="Genomic_DNA"/>
</dbReference>
<dbReference type="OrthoDB" id="5575144at2759"/>
<gene>
    <name evidence="9" type="ORF">C2857_007227</name>
</gene>
<evidence type="ECO:0000256" key="7">
    <source>
        <dbReference type="SAM" id="MobiDB-lite"/>
    </source>
</evidence>
<proteinExistence type="predicted"/>
<keyword evidence="2" id="KW-0862">Zinc</keyword>
<evidence type="ECO:0000256" key="3">
    <source>
        <dbReference type="ARBA" id="ARBA00023015"/>
    </source>
</evidence>
<evidence type="ECO:0000259" key="8">
    <source>
        <dbReference type="PROSITE" id="PS50048"/>
    </source>
</evidence>
<dbReference type="AlphaFoldDB" id="A0A7S9PST2"/>
<dbReference type="GO" id="GO:0000981">
    <property type="term" value="F:DNA-binding transcription factor activity, RNA polymerase II-specific"/>
    <property type="evidence" value="ECO:0007669"/>
    <property type="project" value="InterPro"/>
</dbReference>
<dbReference type="PANTHER" id="PTHR47659">
    <property type="entry name" value="ZN(II)2CYS6 TRANSCRIPTION FACTOR (EUROFUNG)-RELATED"/>
    <property type="match status" value="1"/>
</dbReference>
<dbReference type="InterPro" id="IPR050335">
    <property type="entry name" value="ERT1_acuK_gluconeogen_tf"/>
</dbReference>
<feature type="compositionally biased region" description="Low complexity" evidence="7">
    <location>
        <begin position="164"/>
        <end position="177"/>
    </location>
</feature>
<feature type="region of interest" description="Disordered" evidence="7">
    <location>
        <begin position="152"/>
        <end position="183"/>
    </location>
</feature>
<dbReference type="Pfam" id="PF00172">
    <property type="entry name" value="Zn_clus"/>
    <property type="match status" value="1"/>
</dbReference>
<accession>A0A7S9PST2</accession>
<feature type="region of interest" description="Disordered" evidence="7">
    <location>
        <begin position="472"/>
        <end position="492"/>
    </location>
</feature>
<evidence type="ECO:0000313" key="10">
    <source>
        <dbReference type="Proteomes" id="UP000594364"/>
    </source>
</evidence>
<evidence type="ECO:0000256" key="1">
    <source>
        <dbReference type="ARBA" id="ARBA00022723"/>
    </source>
</evidence>
<evidence type="ECO:0000256" key="4">
    <source>
        <dbReference type="ARBA" id="ARBA00023125"/>
    </source>
</evidence>
<feature type="compositionally biased region" description="Polar residues" evidence="7">
    <location>
        <begin position="525"/>
        <end position="541"/>
    </location>
</feature>
<dbReference type="SUPFAM" id="SSF57701">
    <property type="entry name" value="Zn2/Cys6 DNA-binding domain"/>
    <property type="match status" value="1"/>
</dbReference>
<dbReference type="InterPro" id="IPR036864">
    <property type="entry name" value="Zn2-C6_fun-type_DNA-bd_sf"/>
</dbReference>
<evidence type="ECO:0000256" key="2">
    <source>
        <dbReference type="ARBA" id="ARBA00022833"/>
    </source>
</evidence>
<keyword evidence="3" id="KW-0805">Transcription regulation</keyword>
<dbReference type="GO" id="GO:0003677">
    <property type="term" value="F:DNA binding"/>
    <property type="evidence" value="ECO:0007669"/>
    <property type="project" value="UniProtKB-KW"/>
</dbReference>
<feature type="compositionally biased region" description="Basic and acidic residues" evidence="7">
    <location>
        <begin position="630"/>
        <end position="640"/>
    </location>
</feature>
<dbReference type="PROSITE" id="PS50048">
    <property type="entry name" value="ZN2_CY6_FUNGAL_2"/>
    <property type="match status" value="1"/>
</dbReference>
<evidence type="ECO:0000256" key="5">
    <source>
        <dbReference type="ARBA" id="ARBA00023163"/>
    </source>
</evidence>
<keyword evidence="4" id="KW-0238">DNA-binding</keyword>
<dbReference type="PANTHER" id="PTHR47659:SF4">
    <property type="entry name" value="ZN(II)2CYS6 TRANSCRIPTION FACTOR (EUROFUNG)"/>
    <property type="match status" value="1"/>
</dbReference>
<feature type="compositionally biased region" description="Low complexity" evidence="7">
    <location>
        <begin position="7"/>
        <end position="30"/>
    </location>
</feature>
<dbReference type="Gene3D" id="4.10.240.10">
    <property type="entry name" value="Zn(2)-C6 fungal-type DNA-binding domain"/>
    <property type="match status" value="1"/>
</dbReference>
<dbReference type="GO" id="GO:0008270">
    <property type="term" value="F:zinc ion binding"/>
    <property type="evidence" value="ECO:0007669"/>
    <property type="project" value="InterPro"/>
</dbReference>
<feature type="domain" description="Zn(2)-C6 fungal-type" evidence="8">
    <location>
        <begin position="209"/>
        <end position="240"/>
    </location>
</feature>
<dbReference type="InterPro" id="IPR001138">
    <property type="entry name" value="Zn2Cys6_DnaBD"/>
</dbReference>
<feature type="region of interest" description="Disordered" evidence="7">
    <location>
        <begin position="245"/>
        <end position="338"/>
    </location>
</feature>
<keyword evidence="10" id="KW-1185">Reference proteome</keyword>
<feature type="region of interest" description="Disordered" evidence="7">
    <location>
        <begin position="1"/>
        <end position="92"/>
    </location>
</feature>
<dbReference type="Proteomes" id="UP000594364">
    <property type="component" value="Chromosome 1"/>
</dbReference>
<feature type="region of interest" description="Disordered" evidence="7">
    <location>
        <begin position="525"/>
        <end position="640"/>
    </location>
</feature>
<feature type="compositionally biased region" description="Basic and acidic residues" evidence="7">
    <location>
        <begin position="574"/>
        <end position="584"/>
    </location>
</feature>
<reference evidence="9 10" key="1">
    <citation type="journal article" date="2018" name="PLoS Genet.">
        <title>Repeat elements organise 3D genome structure and mediate transcription in the filamentous fungus Epichloe festucae.</title>
        <authorList>
            <person name="Winter D.J."/>
            <person name="Ganley A.R.D."/>
            <person name="Young C.A."/>
            <person name="Liachko I."/>
            <person name="Schardl C.L."/>
            <person name="Dupont P.Y."/>
            <person name="Berry D."/>
            <person name="Ram A."/>
            <person name="Scott B."/>
            <person name="Cox M.P."/>
        </authorList>
    </citation>
    <scope>NUCLEOTIDE SEQUENCE [LARGE SCALE GENOMIC DNA]</scope>
    <source>
        <strain evidence="9 10">Fl1</strain>
    </source>
</reference>
<sequence length="640" mass="69782">MDTPSMLSRTRPLDTSSSLLSPCPSLLFPDHNSDRNLAWETQGARADISARTRAYPSPPMDTAPTAPTVPTNDPRELYNPSRGSSTFSAESVEDVYSTKRPFDVRLQLPPPQAPMPPAIFPSSYPQRPAMERPCSYRGPVAHPNKYLLHEPQHGMKQGQSPQHSAAVAAAAGSRSGAELGQSGASTCADSQAVRSPKAQRKTKGHVASACVPCKRAHLRCDAQRPCSRCISNGKEDACVDVQHKKRGRPRLRDDRDTRFDNIRQTHAHSRDMSPRRPVDIHPSSGPGSFDEHYQRHTSSRASGIAAGRGFSARSGESAHPSSDANSYNTPLSATSSSQEPVAYLNMSLDFIKGSMPFWDILGLPNMAGRSLGDIVLPAELEKISAIHSYFNNEQRRREPNYLPPILGRGSQSIQGLGFAMEDFGRFPLSFQDHLAFVGAGRFTRPLAIRAGLAKEGSFYFIVLLLTLPTRPPPPQHAQHAPSVMNAQGSRSASSYQRMSPETMFAQRIPFDPVKARPGGEHLHTATLQRENPSPGQSSRPSVFTGHGFGQAGRSQSFQCTHDKQLPEGLPYRGIAEESNARKPSDSQSSFQLPPIRPQPIQTVSSGVPTGGYGERSKRLAIGGLLGDSEEPFRPRDNGRR</sequence>
<organism evidence="9 10">
    <name type="scientific">Epichloe festucae (strain Fl1)</name>
    <dbReference type="NCBI Taxonomy" id="877507"/>
    <lineage>
        <taxon>Eukaryota</taxon>
        <taxon>Fungi</taxon>
        <taxon>Dikarya</taxon>
        <taxon>Ascomycota</taxon>
        <taxon>Pezizomycotina</taxon>
        <taxon>Sordariomycetes</taxon>
        <taxon>Hypocreomycetidae</taxon>
        <taxon>Hypocreales</taxon>
        <taxon>Clavicipitaceae</taxon>
        <taxon>Epichloe</taxon>
    </lineage>
</organism>
<dbReference type="PROSITE" id="PS00463">
    <property type="entry name" value="ZN2_CY6_FUNGAL_1"/>
    <property type="match status" value="1"/>
</dbReference>
<feature type="compositionally biased region" description="Basic and acidic residues" evidence="7">
    <location>
        <begin position="250"/>
        <end position="279"/>
    </location>
</feature>
<evidence type="ECO:0000256" key="6">
    <source>
        <dbReference type="ARBA" id="ARBA00023242"/>
    </source>
</evidence>
<protein>
    <recommendedName>
        <fullName evidence="8">Zn(2)-C6 fungal-type domain-containing protein</fullName>
    </recommendedName>
</protein>
<dbReference type="CDD" id="cd00067">
    <property type="entry name" value="GAL4"/>
    <property type="match status" value="1"/>
</dbReference>